<dbReference type="PANTHER" id="PTHR30204:SF90">
    <property type="entry name" value="HTH-TYPE TRANSCRIPTIONAL ACTIVATOR MTA"/>
    <property type="match status" value="1"/>
</dbReference>
<dbReference type="InterPro" id="IPR047057">
    <property type="entry name" value="MerR_fam"/>
</dbReference>
<dbReference type="InterPro" id="IPR036244">
    <property type="entry name" value="TipA-like_antibiotic-bd"/>
</dbReference>
<dbReference type="Gene3D" id="1.10.490.50">
    <property type="entry name" value="Antibiotic binding domain of TipA-like multidrug resistance regulators"/>
    <property type="match status" value="1"/>
</dbReference>
<keyword evidence="4" id="KW-0804">Transcription</keyword>
<dbReference type="Gene3D" id="1.10.1660.10">
    <property type="match status" value="1"/>
</dbReference>
<dbReference type="Proteomes" id="UP001597145">
    <property type="component" value="Unassembled WGS sequence"/>
</dbReference>
<dbReference type="InterPro" id="IPR009061">
    <property type="entry name" value="DNA-bd_dom_put_sf"/>
</dbReference>
<dbReference type="PROSITE" id="PS00552">
    <property type="entry name" value="HTH_MERR_1"/>
    <property type="match status" value="1"/>
</dbReference>
<evidence type="ECO:0000256" key="3">
    <source>
        <dbReference type="ARBA" id="ARBA00023159"/>
    </source>
</evidence>
<dbReference type="CDD" id="cd01106">
    <property type="entry name" value="HTH_TipAL-Mta"/>
    <property type="match status" value="1"/>
</dbReference>
<name>A0ABW4FVY8_9PSEU</name>
<keyword evidence="3" id="KW-0010">Activator</keyword>
<evidence type="ECO:0000259" key="5">
    <source>
        <dbReference type="PROSITE" id="PS50937"/>
    </source>
</evidence>
<organism evidence="6 7">
    <name type="scientific">Pseudonocardia aurantiaca</name>
    <dbReference type="NCBI Taxonomy" id="75290"/>
    <lineage>
        <taxon>Bacteria</taxon>
        <taxon>Bacillati</taxon>
        <taxon>Actinomycetota</taxon>
        <taxon>Actinomycetes</taxon>
        <taxon>Pseudonocardiales</taxon>
        <taxon>Pseudonocardiaceae</taxon>
        <taxon>Pseudonocardia</taxon>
    </lineage>
</organism>
<reference evidence="7" key="1">
    <citation type="journal article" date="2019" name="Int. J. Syst. Evol. Microbiol.">
        <title>The Global Catalogue of Microorganisms (GCM) 10K type strain sequencing project: providing services to taxonomists for standard genome sequencing and annotation.</title>
        <authorList>
            <consortium name="The Broad Institute Genomics Platform"/>
            <consortium name="The Broad Institute Genome Sequencing Center for Infectious Disease"/>
            <person name="Wu L."/>
            <person name="Ma J."/>
        </authorList>
    </citation>
    <scope>NUCLEOTIDE SEQUENCE [LARGE SCALE GENOMIC DNA]</scope>
    <source>
        <strain evidence="7">JCM 12165</strain>
    </source>
</reference>
<dbReference type="PROSITE" id="PS50937">
    <property type="entry name" value="HTH_MERR_2"/>
    <property type="match status" value="1"/>
</dbReference>
<sequence>MRWSTAEVARMSRVSSRTLRHYDHVGLLRPARTGHGGLRYYERPQLLRLQHILVLRELGLGLDDIEAVLDGETDEVAALRRHHVRLIAEADRLRTLAATVARTIAEREDGPEMGAEALFEGFRNDPYAAEARERYGDTAVEAQRRAASWDDDTARGIKDEGEAVNRDAAALMRAGVPVDEPRVQDVVGRHHAWVSHFWTPGRDAYIGLGQLYVDDERFTANVDAAAPGLAAYLRDAIAVYANARLS</sequence>
<dbReference type="SMART" id="SM00422">
    <property type="entry name" value="HTH_MERR"/>
    <property type="match status" value="1"/>
</dbReference>
<gene>
    <name evidence="6" type="ORF">ACFSCY_34995</name>
</gene>
<keyword evidence="1" id="KW-0805">Transcription regulation</keyword>
<evidence type="ECO:0000256" key="4">
    <source>
        <dbReference type="ARBA" id="ARBA00023163"/>
    </source>
</evidence>
<dbReference type="SUPFAM" id="SSF46955">
    <property type="entry name" value="Putative DNA-binding domain"/>
    <property type="match status" value="1"/>
</dbReference>
<accession>A0ABW4FVY8</accession>
<evidence type="ECO:0000313" key="6">
    <source>
        <dbReference type="EMBL" id="MFD1534638.1"/>
    </source>
</evidence>
<dbReference type="EMBL" id="JBHUCP010000040">
    <property type="protein sequence ID" value="MFD1534638.1"/>
    <property type="molecule type" value="Genomic_DNA"/>
</dbReference>
<proteinExistence type="predicted"/>
<evidence type="ECO:0000256" key="2">
    <source>
        <dbReference type="ARBA" id="ARBA00023125"/>
    </source>
</evidence>
<comment type="caution">
    <text evidence="6">The sequence shown here is derived from an EMBL/GenBank/DDBJ whole genome shotgun (WGS) entry which is preliminary data.</text>
</comment>
<keyword evidence="2" id="KW-0238">DNA-binding</keyword>
<dbReference type="InterPro" id="IPR000551">
    <property type="entry name" value="MerR-type_HTH_dom"/>
</dbReference>
<dbReference type="Pfam" id="PF07739">
    <property type="entry name" value="TipAS"/>
    <property type="match status" value="1"/>
</dbReference>
<protein>
    <submittedName>
        <fullName evidence="6">MerR family transcriptional regulator</fullName>
    </submittedName>
</protein>
<dbReference type="Pfam" id="PF13411">
    <property type="entry name" value="MerR_1"/>
    <property type="match status" value="1"/>
</dbReference>
<evidence type="ECO:0000256" key="1">
    <source>
        <dbReference type="ARBA" id="ARBA00023015"/>
    </source>
</evidence>
<dbReference type="RefSeq" id="WP_343976283.1">
    <property type="nucleotide sequence ID" value="NZ_BAAAJG010000008.1"/>
</dbReference>
<dbReference type="PANTHER" id="PTHR30204">
    <property type="entry name" value="REDOX-CYCLING DRUG-SENSING TRANSCRIPTIONAL ACTIVATOR SOXR"/>
    <property type="match status" value="1"/>
</dbReference>
<dbReference type="SUPFAM" id="SSF89082">
    <property type="entry name" value="Antibiotic binding domain of TipA-like multidrug resistance regulators"/>
    <property type="match status" value="1"/>
</dbReference>
<feature type="domain" description="HTH merR-type" evidence="5">
    <location>
        <begin position="1"/>
        <end position="71"/>
    </location>
</feature>
<dbReference type="InterPro" id="IPR012925">
    <property type="entry name" value="TipAS_dom"/>
</dbReference>
<keyword evidence="7" id="KW-1185">Reference proteome</keyword>
<evidence type="ECO:0000313" key="7">
    <source>
        <dbReference type="Proteomes" id="UP001597145"/>
    </source>
</evidence>